<evidence type="ECO:0000313" key="1">
    <source>
        <dbReference type="EMBL" id="GFH18420.1"/>
    </source>
</evidence>
<sequence>MSGHVGPLTFWTWSLFGLLRQRSHDTLKPALRTLPTGLSDWKKYDIKRCRVFVPIYTKECHEGMMEAIKFAMEQQKRILVVWHSGKFPFFFAANYKHGLPRVPRGGLPLLHCNCDVVKELDGVLTKVFKHEPQGCGRKLQLRSLATQKKHKHQCLPPLQGQRNKQPDCNLSQASPSEEVFVYMHLIGVCSVNRSA</sequence>
<reference evidence="1 2" key="1">
    <citation type="submission" date="2020-02" db="EMBL/GenBank/DDBJ databases">
        <title>Draft genome sequence of Haematococcus lacustris strain NIES-144.</title>
        <authorList>
            <person name="Morimoto D."/>
            <person name="Nakagawa S."/>
            <person name="Yoshida T."/>
            <person name="Sawayama S."/>
        </authorList>
    </citation>
    <scope>NUCLEOTIDE SEQUENCE [LARGE SCALE GENOMIC DNA]</scope>
    <source>
        <strain evidence="1 2">NIES-144</strain>
    </source>
</reference>
<keyword evidence="2" id="KW-1185">Reference proteome</keyword>
<proteinExistence type="predicted"/>
<gene>
    <name evidence="1" type="ORF">HaLaN_15225</name>
</gene>
<name>A0A699ZAH4_HAELA</name>
<protein>
    <submittedName>
        <fullName evidence="1">Uncharacterized protein</fullName>
    </submittedName>
</protein>
<dbReference type="AlphaFoldDB" id="A0A699ZAH4"/>
<evidence type="ECO:0000313" key="2">
    <source>
        <dbReference type="Proteomes" id="UP000485058"/>
    </source>
</evidence>
<comment type="caution">
    <text evidence="1">The sequence shown here is derived from an EMBL/GenBank/DDBJ whole genome shotgun (WGS) entry which is preliminary data.</text>
</comment>
<accession>A0A699ZAH4</accession>
<dbReference type="Proteomes" id="UP000485058">
    <property type="component" value="Unassembled WGS sequence"/>
</dbReference>
<organism evidence="1 2">
    <name type="scientific">Haematococcus lacustris</name>
    <name type="common">Green alga</name>
    <name type="synonym">Haematococcus pluvialis</name>
    <dbReference type="NCBI Taxonomy" id="44745"/>
    <lineage>
        <taxon>Eukaryota</taxon>
        <taxon>Viridiplantae</taxon>
        <taxon>Chlorophyta</taxon>
        <taxon>core chlorophytes</taxon>
        <taxon>Chlorophyceae</taxon>
        <taxon>CS clade</taxon>
        <taxon>Chlamydomonadales</taxon>
        <taxon>Haematococcaceae</taxon>
        <taxon>Haematococcus</taxon>
    </lineage>
</organism>
<dbReference type="EMBL" id="BLLF01001298">
    <property type="protein sequence ID" value="GFH18420.1"/>
    <property type="molecule type" value="Genomic_DNA"/>
</dbReference>